<protein>
    <submittedName>
        <fullName evidence="2">Uncharacterized protein</fullName>
    </submittedName>
</protein>
<feature type="transmembrane region" description="Helical" evidence="1">
    <location>
        <begin position="100"/>
        <end position="122"/>
    </location>
</feature>
<dbReference type="EMBL" id="AP019860">
    <property type="protein sequence ID" value="BBM87953.1"/>
    <property type="molecule type" value="Genomic_DNA"/>
</dbReference>
<accession>A0A5S9ITP6</accession>
<keyword evidence="1" id="KW-1133">Transmembrane helix</keyword>
<gene>
    <name evidence="2" type="ORF">UABAM_06369</name>
</gene>
<name>A0A5S9ITP6_UABAM</name>
<dbReference type="AlphaFoldDB" id="A0A5S9ITP6"/>
<reference evidence="2 3" key="1">
    <citation type="submission" date="2019-08" db="EMBL/GenBank/DDBJ databases">
        <title>Complete genome sequence of Candidatus Uab amorphum.</title>
        <authorList>
            <person name="Shiratori T."/>
            <person name="Suzuki S."/>
            <person name="Kakizawa Y."/>
            <person name="Ishida K."/>
        </authorList>
    </citation>
    <scope>NUCLEOTIDE SEQUENCE [LARGE SCALE GENOMIC DNA]</scope>
    <source>
        <strain evidence="2 3">SRT547</strain>
    </source>
</reference>
<sequence length="180" mass="21374">MEKAFKKHRVSSLIYLFILTIFLNIVAVTYFYEQSYEFRQFTNDNITFLTPILNSVISRYSYFYAIDMQYVIFLLWGIIFLSSVIGFIETPQNPLLPNPLNMFFTIAICTIATIAVTVIYYWPYDTIRVGGLFQFYRGNAENFSNNVIYVVNILTIIYLYVFIINRVYLWVQQKDKIQKK</sequence>
<organism evidence="2 3">
    <name type="scientific">Uabimicrobium amorphum</name>
    <dbReference type="NCBI Taxonomy" id="2596890"/>
    <lineage>
        <taxon>Bacteria</taxon>
        <taxon>Pseudomonadati</taxon>
        <taxon>Planctomycetota</taxon>
        <taxon>Candidatus Uabimicrobiia</taxon>
        <taxon>Candidatus Uabimicrobiales</taxon>
        <taxon>Candidatus Uabimicrobiaceae</taxon>
        <taxon>Candidatus Uabimicrobium</taxon>
    </lineage>
</organism>
<dbReference type="RefSeq" id="WP_151971985.1">
    <property type="nucleotide sequence ID" value="NZ_AP019860.1"/>
</dbReference>
<dbReference type="Proteomes" id="UP000326354">
    <property type="component" value="Chromosome"/>
</dbReference>
<evidence type="ECO:0000313" key="2">
    <source>
        <dbReference type="EMBL" id="BBM87953.1"/>
    </source>
</evidence>
<evidence type="ECO:0000256" key="1">
    <source>
        <dbReference type="SAM" id="Phobius"/>
    </source>
</evidence>
<feature type="transmembrane region" description="Helical" evidence="1">
    <location>
        <begin position="147"/>
        <end position="171"/>
    </location>
</feature>
<keyword evidence="1" id="KW-0472">Membrane</keyword>
<dbReference type="KEGG" id="uam:UABAM_06369"/>
<feature type="transmembrane region" description="Helical" evidence="1">
    <location>
        <begin position="12"/>
        <end position="32"/>
    </location>
</feature>
<evidence type="ECO:0000313" key="3">
    <source>
        <dbReference type="Proteomes" id="UP000326354"/>
    </source>
</evidence>
<feature type="transmembrane region" description="Helical" evidence="1">
    <location>
        <begin position="68"/>
        <end position="88"/>
    </location>
</feature>
<keyword evidence="1" id="KW-0812">Transmembrane</keyword>
<keyword evidence="3" id="KW-1185">Reference proteome</keyword>
<proteinExistence type="predicted"/>